<evidence type="ECO:0000313" key="1">
    <source>
        <dbReference type="EMBL" id="ART58515.1"/>
    </source>
</evidence>
<dbReference type="EMBL" id="CP021366">
    <property type="protein sequence ID" value="ART58515.1"/>
    <property type="molecule type" value="Genomic_DNA"/>
</dbReference>
<keyword evidence="2" id="KW-1185">Reference proteome</keyword>
<dbReference type="SUPFAM" id="SSF53254">
    <property type="entry name" value="Phosphoglycerate mutase-like"/>
    <property type="match status" value="1"/>
</dbReference>
<dbReference type="CDD" id="cd07040">
    <property type="entry name" value="HP"/>
    <property type="match status" value="1"/>
</dbReference>
<dbReference type="Pfam" id="PF00300">
    <property type="entry name" value="His_Phos_1"/>
    <property type="match status" value="1"/>
</dbReference>
<dbReference type="AlphaFoldDB" id="A0A240UBQ4"/>
<dbReference type="PROSITE" id="PS51318">
    <property type="entry name" value="TAT"/>
    <property type="match status" value="1"/>
</dbReference>
<evidence type="ECO:0000313" key="2">
    <source>
        <dbReference type="Proteomes" id="UP000194440"/>
    </source>
</evidence>
<reference evidence="1" key="1">
    <citation type="submission" date="2017-05" db="EMBL/GenBank/DDBJ databases">
        <title>Polyphasic characterization of four soil-derived phenanthrene-degrading Acidovorax strains and proposal of Acidovorax phenanthrenivorans sp. nov.</title>
        <authorList>
            <person name="Singleton D."/>
            <person name="Lee J."/>
            <person name="Dickey A.N."/>
            <person name="Stroud A."/>
            <person name="Scholl E.H."/>
            <person name="Wright F.A."/>
            <person name="Aitken M.D."/>
        </authorList>
    </citation>
    <scope>NUCLEOTIDE SEQUENCE</scope>
    <source>
        <strain evidence="1">P4</strain>
    </source>
</reference>
<dbReference type="KEGG" id="acis:CBP35_12675"/>
<dbReference type="Proteomes" id="UP000194440">
    <property type="component" value="Chromosome"/>
</dbReference>
<dbReference type="OrthoDB" id="8685508at2"/>
<dbReference type="KEGG" id="acip:CBP36_06270"/>
<protein>
    <submittedName>
        <fullName evidence="1">Histidine phosphatase family protein</fullName>
    </submittedName>
</protein>
<dbReference type="RefSeq" id="WP_086926888.1">
    <property type="nucleotide sequence ID" value="NZ_CP021362.1"/>
</dbReference>
<organism evidence="1 2">
    <name type="scientific">Acidovorax carolinensis</name>
    <dbReference type="NCBI Taxonomy" id="553814"/>
    <lineage>
        <taxon>Bacteria</taxon>
        <taxon>Pseudomonadati</taxon>
        <taxon>Pseudomonadota</taxon>
        <taxon>Betaproteobacteria</taxon>
        <taxon>Burkholderiales</taxon>
        <taxon>Comamonadaceae</taxon>
        <taxon>Acidovorax</taxon>
    </lineage>
</organism>
<proteinExistence type="predicted"/>
<dbReference type="InterPro" id="IPR013078">
    <property type="entry name" value="His_Pase_superF_clade-1"/>
</dbReference>
<accession>A0A240UBQ4</accession>
<dbReference type="InterPro" id="IPR006311">
    <property type="entry name" value="TAT_signal"/>
</dbReference>
<dbReference type="Gene3D" id="3.40.50.1240">
    <property type="entry name" value="Phosphoglycerate mutase-like"/>
    <property type="match status" value="1"/>
</dbReference>
<dbReference type="InterPro" id="IPR029033">
    <property type="entry name" value="His_PPase_superfam"/>
</dbReference>
<gene>
    <name evidence="1" type="ORF">CBP36_06270</name>
</gene>
<name>A0A240UBQ4_9BURK</name>
<sequence length="208" mass="22234">MPSSRRTEALVTRRALLGSGAAGALGGGLALMALQAWAAQDADAETLLRHGGVVAVFRHALAPGTFDPPGFRLGDCSTQRNLNDEGRAQARRIGEWFQQRQLLPHKVLSSPWCRCIDSASLAFGAPQVWAALGSPLGYPETTGAAHLRELRKALVAASERSGQFEVWFTHMFVQSDLASDSTRSGEALIVRAHRNAGPQVLAKLSIAV</sequence>